<dbReference type="HAMAP" id="MF_00925">
    <property type="entry name" value="OM_assembly_BamE"/>
    <property type="match status" value="1"/>
</dbReference>
<dbReference type="STRING" id="1424334.W822_20695"/>
<gene>
    <name evidence="4" type="primary">bamE</name>
    <name evidence="7" type="ORF">W822_20695</name>
</gene>
<dbReference type="GO" id="GO:0030674">
    <property type="term" value="F:protein-macromolecule adaptor activity"/>
    <property type="evidence" value="ECO:0007669"/>
    <property type="project" value="TreeGrafter"/>
</dbReference>
<proteinExistence type="inferred from homology"/>
<dbReference type="eggNOG" id="COG2913">
    <property type="taxonomic scope" value="Bacteria"/>
</dbReference>
<dbReference type="Proteomes" id="UP000018733">
    <property type="component" value="Unassembled WGS sequence"/>
</dbReference>
<comment type="subcellular location">
    <subcellularLocation>
        <location evidence="4">Cell outer membrane</location>
        <topology evidence="4">Lipid-anchor</topology>
    </subcellularLocation>
</comment>
<dbReference type="InterPro" id="IPR037873">
    <property type="entry name" value="BamE-like"/>
</dbReference>
<evidence type="ECO:0000256" key="1">
    <source>
        <dbReference type="ARBA" id="ARBA00022729"/>
    </source>
</evidence>
<keyword evidence="4" id="KW-0564">Palmitate</keyword>
<evidence type="ECO:0000313" key="7">
    <source>
        <dbReference type="EMBL" id="ETF00791.1"/>
    </source>
</evidence>
<keyword evidence="8" id="KW-1185">Reference proteome</keyword>
<comment type="caution">
    <text evidence="7">The sequence shown here is derived from an EMBL/GenBank/DDBJ whole genome shotgun (WGS) entry which is preliminary data.</text>
</comment>
<dbReference type="RefSeq" id="WP_024007062.1">
    <property type="nucleotide sequence ID" value="NZ_KI650982.1"/>
</dbReference>
<comment type="similarity">
    <text evidence="4">Belongs to the BamE family.</text>
</comment>
<dbReference type="HOGENOM" id="CLU_083835_2_2_4"/>
<evidence type="ECO:0000256" key="5">
    <source>
        <dbReference type="SAM" id="MobiDB-lite"/>
    </source>
</evidence>
<feature type="domain" description="Outer membrane protein assembly factor BamE" evidence="6">
    <location>
        <begin position="43"/>
        <end position="112"/>
    </location>
</feature>
<dbReference type="PATRIC" id="fig|1424334.3.peg.4152"/>
<dbReference type="EMBL" id="AYXT01000013">
    <property type="protein sequence ID" value="ETF00791.1"/>
    <property type="molecule type" value="Genomic_DNA"/>
</dbReference>
<dbReference type="PANTHER" id="PTHR37482">
    <property type="entry name" value="OUTER MEMBRANE PROTEIN ASSEMBLY FACTOR BAME"/>
    <property type="match status" value="1"/>
</dbReference>
<dbReference type="PROSITE" id="PS51257">
    <property type="entry name" value="PROKAR_LIPOPROTEIN"/>
    <property type="match status" value="1"/>
</dbReference>
<evidence type="ECO:0000313" key="8">
    <source>
        <dbReference type="Proteomes" id="UP000018733"/>
    </source>
</evidence>
<keyword evidence="1 4" id="KW-0732">Signal</keyword>
<accession>V8QLF3</accession>
<keyword evidence="2 4" id="KW-0472">Membrane</keyword>
<dbReference type="Pfam" id="PF04355">
    <property type="entry name" value="BamE"/>
    <property type="match status" value="1"/>
</dbReference>
<dbReference type="Gene3D" id="3.30.1450.10">
    <property type="match status" value="1"/>
</dbReference>
<dbReference type="InterPro" id="IPR026592">
    <property type="entry name" value="BamE"/>
</dbReference>
<comment type="function">
    <text evidence="4">Part of the outer membrane protein assembly complex, which is involved in assembly and insertion of beta-barrel proteins into the outer membrane.</text>
</comment>
<keyword evidence="3 4" id="KW-0998">Cell outer membrane</keyword>
<dbReference type="PANTHER" id="PTHR37482:SF1">
    <property type="entry name" value="OUTER MEMBRANE PROTEIN ASSEMBLY FACTOR BAME"/>
    <property type="match status" value="1"/>
</dbReference>
<protein>
    <recommendedName>
        <fullName evidence="4">Outer membrane protein assembly factor BamE</fullName>
    </recommendedName>
</protein>
<reference evidence="7 8" key="1">
    <citation type="journal article" date="2014" name="Genome Announc.">
        <title>Draft Genome Sequence of Advenella kashmirensis Strain W13003, a Polycyclic Aromatic Hydrocarbon-Degrading Bacterium.</title>
        <authorList>
            <person name="Wang X."/>
            <person name="Jin D."/>
            <person name="Zhou L."/>
            <person name="Wu L."/>
            <person name="An W."/>
            <person name="Zhao L."/>
        </authorList>
    </citation>
    <scope>NUCLEOTIDE SEQUENCE [LARGE SCALE GENOMIC DNA]</scope>
    <source>
        <strain evidence="7 8">W13003</strain>
    </source>
</reference>
<dbReference type="GO" id="GO:1990063">
    <property type="term" value="C:Bam protein complex"/>
    <property type="evidence" value="ECO:0007669"/>
    <property type="project" value="TreeGrafter"/>
</dbReference>
<dbReference type="AlphaFoldDB" id="V8QLF3"/>
<dbReference type="GO" id="GO:0051205">
    <property type="term" value="P:protein insertion into membrane"/>
    <property type="evidence" value="ECO:0007669"/>
    <property type="project" value="UniProtKB-UniRule"/>
</dbReference>
<keyword evidence="4" id="KW-0449">Lipoprotein</keyword>
<feature type="compositionally biased region" description="Low complexity" evidence="5">
    <location>
        <begin position="170"/>
        <end position="183"/>
    </location>
</feature>
<feature type="region of interest" description="Disordered" evidence="5">
    <location>
        <begin position="130"/>
        <end position="198"/>
    </location>
</feature>
<evidence type="ECO:0000256" key="2">
    <source>
        <dbReference type="ARBA" id="ARBA00023136"/>
    </source>
</evidence>
<dbReference type="InterPro" id="IPR007450">
    <property type="entry name" value="BamE_dom"/>
</dbReference>
<sequence>MNQTRLFPRFRYGLVASLTALAVLGGCASGEWGFPYRPSVQQGNWITAEDVSLLQKGMTQDQVRYALGSPTLHDIFHPDRWDYPYYFKPGYGDPVIRKFSVWFVNGRVDRWEGDEQPTFQPFKQEARLYRPGDKPPATEVTDPAALQAAPAGTSSNEVTTYPMDDAGQGATTPAPAAAPAPATEQINTEPAPGATRVQ</sequence>
<evidence type="ECO:0000256" key="4">
    <source>
        <dbReference type="HAMAP-Rule" id="MF_00925"/>
    </source>
</evidence>
<dbReference type="OrthoDB" id="9808250at2"/>
<evidence type="ECO:0000256" key="3">
    <source>
        <dbReference type="ARBA" id="ARBA00023237"/>
    </source>
</evidence>
<comment type="subunit">
    <text evidence="4">Part of the Bam complex.</text>
</comment>
<evidence type="ECO:0000259" key="6">
    <source>
        <dbReference type="Pfam" id="PF04355"/>
    </source>
</evidence>
<name>V8QLF3_9BURK</name>
<organism evidence="7 8">
    <name type="scientific">Advenella kashmirensis W13003</name>
    <dbReference type="NCBI Taxonomy" id="1424334"/>
    <lineage>
        <taxon>Bacteria</taxon>
        <taxon>Pseudomonadati</taxon>
        <taxon>Pseudomonadota</taxon>
        <taxon>Betaproteobacteria</taxon>
        <taxon>Burkholderiales</taxon>
        <taxon>Alcaligenaceae</taxon>
    </lineage>
</organism>
<dbReference type="GO" id="GO:0043165">
    <property type="term" value="P:Gram-negative-bacterium-type cell outer membrane assembly"/>
    <property type="evidence" value="ECO:0007669"/>
    <property type="project" value="UniProtKB-UniRule"/>
</dbReference>